<protein>
    <submittedName>
        <fullName evidence="2">Uncharacterized protein</fullName>
    </submittedName>
</protein>
<keyword evidence="3" id="KW-1185">Reference proteome</keyword>
<gene>
    <name evidence="2" type="ORF">C2G38_2153743</name>
</gene>
<feature type="region of interest" description="Disordered" evidence="1">
    <location>
        <begin position="385"/>
        <end position="417"/>
    </location>
</feature>
<evidence type="ECO:0000313" key="2">
    <source>
        <dbReference type="EMBL" id="RIB30015.1"/>
    </source>
</evidence>
<accession>A0A397W5K9</accession>
<evidence type="ECO:0000256" key="1">
    <source>
        <dbReference type="SAM" id="MobiDB-lite"/>
    </source>
</evidence>
<dbReference type="Proteomes" id="UP000266673">
    <property type="component" value="Unassembled WGS sequence"/>
</dbReference>
<sequence length="447" mass="52071">MSNFNLEDLNVEELLKLEQETNRNKQEENTYNEYYLPSITVYVAINKYLKEKFEPEHPLRKEIEKFINSTTEEESNQREYLNIIWSIVNYIIPKHFGNRPYEQRVPTAKELLNGTYNHEKEYELAKSRYIQNREEEKTRTYYIKKIILLLETYKSEIVKELSILETPRLKEYYKTALISISVNQEILEERIKEISIQNLEGEIVDKITEILLYINNTKRTSEATETRVNGASPSEVRKETAVRLTTLYSQKKWCQNDIKWKKKIKTTTTKKTNKVNKSTNTAKKIQVLSQQATAKNDAKGLIETNTEGTLPQETQEPSWYDKTEQEFSALKDITNLQTTSMGTQMSTENELPVPGPSSATLTEAVAEDLIVEQKKLIEECSLSDKDLGLEPKPKQDISKRKPEKGKEPSSISPDRKWTSFFPKLKRGQLTYSTFSPRQILEQITIMH</sequence>
<reference evidence="2 3" key="1">
    <citation type="submission" date="2018-06" db="EMBL/GenBank/DDBJ databases">
        <title>Comparative genomics reveals the genomic features of Rhizophagus irregularis, R. cerebriforme, R. diaphanum and Gigaspora rosea, and their symbiotic lifestyle signature.</title>
        <authorList>
            <person name="Morin E."/>
            <person name="San Clemente H."/>
            <person name="Chen E.C.H."/>
            <person name="De La Providencia I."/>
            <person name="Hainaut M."/>
            <person name="Kuo A."/>
            <person name="Kohler A."/>
            <person name="Murat C."/>
            <person name="Tang N."/>
            <person name="Roy S."/>
            <person name="Loubradou J."/>
            <person name="Henrissat B."/>
            <person name="Grigoriev I.V."/>
            <person name="Corradi N."/>
            <person name="Roux C."/>
            <person name="Martin F.M."/>
        </authorList>
    </citation>
    <scope>NUCLEOTIDE SEQUENCE [LARGE SCALE GENOMIC DNA]</scope>
    <source>
        <strain evidence="2 3">DAOM 194757</strain>
    </source>
</reference>
<comment type="caution">
    <text evidence="2">The sequence shown here is derived from an EMBL/GenBank/DDBJ whole genome shotgun (WGS) entry which is preliminary data.</text>
</comment>
<name>A0A397W5K9_9GLOM</name>
<dbReference type="AlphaFoldDB" id="A0A397W5K9"/>
<proteinExistence type="predicted"/>
<organism evidence="2 3">
    <name type="scientific">Gigaspora rosea</name>
    <dbReference type="NCBI Taxonomy" id="44941"/>
    <lineage>
        <taxon>Eukaryota</taxon>
        <taxon>Fungi</taxon>
        <taxon>Fungi incertae sedis</taxon>
        <taxon>Mucoromycota</taxon>
        <taxon>Glomeromycotina</taxon>
        <taxon>Glomeromycetes</taxon>
        <taxon>Diversisporales</taxon>
        <taxon>Gigasporaceae</taxon>
        <taxon>Gigaspora</taxon>
    </lineage>
</organism>
<evidence type="ECO:0000313" key="3">
    <source>
        <dbReference type="Proteomes" id="UP000266673"/>
    </source>
</evidence>
<dbReference type="EMBL" id="QKWP01000023">
    <property type="protein sequence ID" value="RIB30015.1"/>
    <property type="molecule type" value="Genomic_DNA"/>
</dbReference>